<keyword evidence="2" id="KW-1185">Reference proteome</keyword>
<evidence type="ECO:0000313" key="1">
    <source>
        <dbReference type="EMBL" id="GID59887.1"/>
    </source>
</evidence>
<accession>A0ABQ3XN87</accession>
<sequence length="114" mass="12689">MLLMLKAHADSLHDPDHGRVLPDGRPYRVVPTRPVDAAWHTSLQHTEPYAAAGEQVAGCFVHHVPVLTDGMANGSSIEYTRQALKATGYYVDPEFWAARRSPAARRTRESERPT</sequence>
<gene>
    <name evidence="1" type="ORF">Aco03nite_082910</name>
</gene>
<name>A0ABQ3XN87_9ACTN</name>
<dbReference type="RefSeq" id="WP_239145870.1">
    <property type="nucleotide sequence ID" value="NZ_BAAAQE010000005.1"/>
</dbReference>
<proteinExistence type="predicted"/>
<evidence type="ECO:0000313" key="2">
    <source>
        <dbReference type="Proteomes" id="UP000612282"/>
    </source>
</evidence>
<comment type="caution">
    <text evidence="1">The sequence shown here is derived from an EMBL/GenBank/DDBJ whole genome shotgun (WGS) entry which is preliminary data.</text>
</comment>
<organism evidence="1 2">
    <name type="scientific">Actinoplanes couchii</name>
    <dbReference type="NCBI Taxonomy" id="403638"/>
    <lineage>
        <taxon>Bacteria</taxon>
        <taxon>Bacillati</taxon>
        <taxon>Actinomycetota</taxon>
        <taxon>Actinomycetes</taxon>
        <taxon>Micromonosporales</taxon>
        <taxon>Micromonosporaceae</taxon>
        <taxon>Actinoplanes</taxon>
    </lineage>
</organism>
<dbReference type="EMBL" id="BOMG01000102">
    <property type="protein sequence ID" value="GID59887.1"/>
    <property type="molecule type" value="Genomic_DNA"/>
</dbReference>
<reference evidence="1 2" key="1">
    <citation type="submission" date="2021-01" db="EMBL/GenBank/DDBJ databases">
        <title>Whole genome shotgun sequence of Actinoplanes couchii NBRC 106145.</title>
        <authorList>
            <person name="Komaki H."/>
            <person name="Tamura T."/>
        </authorList>
    </citation>
    <scope>NUCLEOTIDE SEQUENCE [LARGE SCALE GENOMIC DNA]</scope>
    <source>
        <strain evidence="1 2">NBRC 106145</strain>
    </source>
</reference>
<protein>
    <submittedName>
        <fullName evidence="1">Uncharacterized protein</fullName>
    </submittedName>
</protein>
<dbReference type="Proteomes" id="UP000612282">
    <property type="component" value="Unassembled WGS sequence"/>
</dbReference>